<dbReference type="RefSeq" id="WP_176803395.1">
    <property type="nucleotide sequence ID" value="NZ_JABXYJ010000004.1"/>
</dbReference>
<feature type="binding site" evidence="2">
    <location>
        <position position="59"/>
    </location>
    <ligand>
        <name>Fe cation</name>
        <dbReference type="ChEBI" id="CHEBI:24875"/>
    </ligand>
</feature>
<comment type="similarity">
    <text evidence="1 3">Belongs to the pirin family.</text>
</comment>
<dbReference type="Gene3D" id="2.60.120.10">
    <property type="entry name" value="Jelly Rolls"/>
    <property type="match status" value="1"/>
</dbReference>
<comment type="caution">
    <text evidence="6">The sequence shown here is derived from an EMBL/GenBank/DDBJ whole genome shotgun (WGS) entry which is preliminary data.</text>
</comment>
<feature type="binding site" evidence="2">
    <location>
        <position position="57"/>
    </location>
    <ligand>
        <name>Fe cation</name>
        <dbReference type="ChEBI" id="CHEBI:24875"/>
    </ligand>
</feature>
<organism evidence="6 7">
    <name type="scientific">Undibacterium oligocarboniphilum</name>
    <dbReference type="NCBI Taxonomy" id="666702"/>
    <lineage>
        <taxon>Bacteria</taxon>
        <taxon>Pseudomonadati</taxon>
        <taxon>Pseudomonadota</taxon>
        <taxon>Betaproteobacteria</taxon>
        <taxon>Burkholderiales</taxon>
        <taxon>Oxalobacteraceae</taxon>
        <taxon>Undibacterium</taxon>
    </lineage>
</organism>
<evidence type="ECO:0000313" key="7">
    <source>
        <dbReference type="Proteomes" id="UP000588051"/>
    </source>
</evidence>
<keyword evidence="7" id="KW-1185">Reference proteome</keyword>
<gene>
    <name evidence="6" type="ORF">HV832_09095</name>
</gene>
<reference evidence="6 7" key="1">
    <citation type="submission" date="2020-06" db="EMBL/GenBank/DDBJ databases">
        <authorList>
            <person name="Qiu C."/>
            <person name="Liu Z."/>
        </authorList>
    </citation>
    <scope>NUCLEOTIDE SEQUENCE [LARGE SCALE GENOMIC DNA]</scope>
    <source>
        <strain evidence="6 7">EM 1</strain>
    </source>
</reference>
<dbReference type="PIRSF" id="PIRSF006232">
    <property type="entry name" value="Pirin"/>
    <property type="match status" value="1"/>
</dbReference>
<protein>
    <submittedName>
        <fullName evidence="6">Pirin family protein</fullName>
    </submittedName>
</protein>
<dbReference type="InterPro" id="IPR012093">
    <property type="entry name" value="Pirin"/>
</dbReference>
<proteinExistence type="inferred from homology"/>
<dbReference type="InterPro" id="IPR014710">
    <property type="entry name" value="RmlC-like_jellyroll"/>
</dbReference>
<feature type="domain" description="Pirin C-terminal" evidence="5">
    <location>
        <begin position="172"/>
        <end position="269"/>
    </location>
</feature>
<dbReference type="GO" id="GO:0046872">
    <property type="term" value="F:metal ion binding"/>
    <property type="evidence" value="ECO:0007669"/>
    <property type="project" value="UniProtKB-KW"/>
</dbReference>
<feature type="binding site" evidence="2">
    <location>
        <position position="103"/>
    </location>
    <ligand>
        <name>Fe cation</name>
        <dbReference type="ChEBI" id="CHEBI:24875"/>
    </ligand>
</feature>
<evidence type="ECO:0000256" key="2">
    <source>
        <dbReference type="PIRSR" id="PIRSR006232-1"/>
    </source>
</evidence>
<feature type="domain" description="Pirin N-terminal" evidence="4">
    <location>
        <begin position="19"/>
        <end position="119"/>
    </location>
</feature>
<name>A0A850QFM3_9BURK</name>
<feature type="binding site" evidence="2">
    <location>
        <position position="101"/>
    </location>
    <ligand>
        <name>Fe cation</name>
        <dbReference type="ChEBI" id="CHEBI:24875"/>
    </ligand>
</feature>
<dbReference type="SUPFAM" id="SSF51182">
    <property type="entry name" value="RmlC-like cupins"/>
    <property type="match status" value="1"/>
</dbReference>
<dbReference type="InterPro" id="IPR003829">
    <property type="entry name" value="Pirin_N_dom"/>
</dbReference>
<dbReference type="AlphaFoldDB" id="A0A850QFM3"/>
<dbReference type="Pfam" id="PF02678">
    <property type="entry name" value="Pirin"/>
    <property type="match status" value="1"/>
</dbReference>
<dbReference type="Pfam" id="PF05726">
    <property type="entry name" value="Pirin_C"/>
    <property type="match status" value="1"/>
</dbReference>
<dbReference type="InterPro" id="IPR008778">
    <property type="entry name" value="Pirin_C_dom"/>
</dbReference>
<keyword evidence="2" id="KW-0479">Metal-binding</keyword>
<dbReference type="CDD" id="cd02909">
    <property type="entry name" value="cupin_pirin_N"/>
    <property type="match status" value="1"/>
</dbReference>
<dbReference type="EMBL" id="JABXYJ010000004">
    <property type="protein sequence ID" value="NVO77989.1"/>
    <property type="molecule type" value="Genomic_DNA"/>
</dbReference>
<evidence type="ECO:0000256" key="1">
    <source>
        <dbReference type="ARBA" id="ARBA00008416"/>
    </source>
</evidence>
<evidence type="ECO:0000256" key="3">
    <source>
        <dbReference type="RuleBase" id="RU003457"/>
    </source>
</evidence>
<dbReference type="PANTHER" id="PTHR13903:SF8">
    <property type="entry name" value="PIRIN"/>
    <property type="match status" value="1"/>
</dbReference>
<dbReference type="Proteomes" id="UP000588051">
    <property type="component" value="Unassembled WGS sequence"/>
</dbReference>
<evidence type="ECO:0000259" key="4">
    <source>
        <dbReference type="Pfam" id="PF02678"/>
    </source>
</evidence>
<sequence length="299" mass="32444">MNRIERVSARATDLGDGMQVLRALPTRQRRMIGAWCFLDHAGPVSFAPGAGMHVGAHPHTCLQTFTWLIEGEILHRDSLGNEQVIRPGQVNLMTAGRGIVHTEDSITGSQQLNLAQLWIALPPEMAFCEPRFEHYPVLPRWDDQACSFTLLAGSYAGRTAPAQVHTPLVGVDLVSRDGCNLSLTLEPSFEYGILPLEGEVTVEGEAIAMHELAYSASGAATLQIQLAAGGRALLLGGLPFSEPVVMWWNFVGNSKAVVAQAQQDWENGTSRFPAVSHPGQRRLVAPALPWGDALNEKNL</sequence>
<accession>A0A850QFM3</accession>
<dbReference type="PANTHER" id="PTHR13903">
    <property type="entry name" value="PIRIN-RELATED"/>
    <property type="match status" value="1"/>
</dbReference>
<comment type="cofactor">
    <cofactor evidence="2">
        <name>Fe cation</name>
        <dbReference type="ChEBI" id="CHEBI:24875"/>
    </cofactor>
    <text evidence="2">Binds 1 Fe cation per subunit.</text>
</comment>
<keyword evidence="2" id="KW-0408">Iron</keyword>
<dbReference type="InterPro" id="IPR011051">
    <property type="entry name" value="RmlC_Cupin_sf"/>
</dbReference>
<evidence type="ECO:0000259" key="5">
    <source>
        <dbReference type="Pfam" id="PF05726"/>
    </source>
</evidence>
<evidence type="ECO:0000313" key="6">
    <source>
        <dbReference type="EMBL" id="NVO77989.1"/>
    </source>
</evidence>